<keyword evidence="3" id="KW-0808">Transferase</keyword>
<dbReference type="Proteomes" id="UP000678248">
    <property type="component" value="Segment"/>
</dbReference>
<evidence type="ECO:0000313" key="11">
    <source>
        <dbReference type="EMBL" id="DAD52779.1"/>
    </source>
</evidence>
<keyword evidence="9" id="KW-0479">Metal-binding</keyword>
<dbReference type="GO" id="GO:0046872">
    <property type="term" value="F:metal ion binding"/>
    <property type="evidence" value="ECO:0007669"/>
    <property type="project" value="UniProtKB-KW"/>
</dbReference>
<comment type="cofactor">
    <cofactor evidence="9">
        <name>Mg(2+)</name>
        <dbReference type="ChEBI" id="CHEBI:18420"/>
    </cofactor>
    <text evidence="9">Binds 2 Mg(2+) per subunit.</text>
</comment>
<evidence type="ECO:0000256" key="2">
    <source>
        <dbReference type="ARBA" id="ARBA00022484"/>
    </source>
</evidence>
<evidence type="ECO:0000256" key="5">
    <source>
        <dbReference type="ARBA" id="ARBA00022741"/>
    </source>
</evidence>
<protein>
    <recommendedName>
        <fullName evidence="1">RNA-directed RNA polymerase</fullName>
        <ecNumber evidence="1">2.7.7.48</ecNumber>
    </recommendedName>
    <alternativeName>
        <fullName evidence="7">RNA replicase beta chain</fullName>
    </alternativeName>
</protein>
<name>A0A8S5L5B9_9VIRU</name>
<dbReference type="GO" id="GO:0039694">
    <property type="term" value="P:viral RNA genome replication"/>
    <property type="evidence" value="ECO:0007669"/>
    <property type="project" value="InterPro"/>
</dbReference>
<organism evidence="11 12">
    <name type="scientific">ssRNA phage SRR7976325_1</name>
    <dbReference type="NCBI Taxonomy" id="2786696"/>
    <lineage>
        <taxon>Viruses</taxon>
        <taxon>Riboviria</taxon>
        <taxon>Orthornavirae</taxon>
        <taxon>Lenarviricota</taxon>
        <taxon>Leviviricetes</taxon>
        <taxon>Norzivirales</taxon>
        <taxon>Atkinsviridae</taxon>
        <taxon>Alvostovirus</taxon>
        <taxon>Alvostovirus lutivicinum</taxon>
        <taxon>Qeihnovirus lutivicinum</taxon>
    </lineage>
</organism>
<evidence type="ECO:0000256" key="7">
    <source>
        <dbReference type="ARBA" id="ARBA00030248"/>
    </source>
</evidence>
<gene>
    <name evidence="11" type="primary">SRR7976325_1_3</name>
</gene>
<reference evidence="11" key="1">
    <citation type="submission" date="2020-09" db="EMBL/GenBank/DDBJ databases">
        <title>Leviviricetes taxonomy.</title>
        <authorList>
            <person name="Stockdale S.R."/>
            <person name="Callanan J."/>
            <person name="Adriaenssens E.M."/>
            <person name="Kuhn J.H."/>
            <person name="Rumnieks J."/>
            <person name="Shkoporov A."/>
            <person name="Draper L.A."/>
            <person name="Ross P."/>
            <person name="Hill C."/>
        </authorList>
    </citation>
    <scope>NUCLEOTIDE SEQUENCE</scope>
</reference>
<feature type="binding site" evidence="9">
    <location>
        <position position="378"/>
    </location>
    <ligand>
        <name>Mg(2+)</name>
        <dbReference type="ChEBI" id="CHEBI:18420"/>
        <label>2</label>
    </ligand>
</feature>
<feature type="domain" description="RdRp catalytic" evidence="10">
    <location>
        <begin position="250"/>
        <end position="410"/>
    </location>
</feature>
<keyword evidence="12" id="KW-1185">Reference proteome</keyword>
<feature type="binding site" evidence="9">
    <location>
        <position position="265"/>
    </location>
    <ligand>
        <name>Mg(2+)</name>
        <dbReference type="ChEBI" id="CHEBI:18420"/>
        <label>2</label>
    </ligand>
</feature>
<evidence type="ECO:0000259" key="10">
    <source>
        <dbReference type="PROSITE" id="PS50522"/>
    </source>
</evidence>
<dbReference type="GO" id="GO:0003968">
    <property type="term" value="F:RNA-directed RNA polymerase activity"/>
    <property type="evidence" value="ECO:0007669"/>
    <property type="project" value="UniProtKB-KW"/>
</dbReference>
<dbReference type="KEGG" id="vg:80397152"/>
<dbReference type="InterPro" id="IPR007096">
    <property type="entry name" value="RNA-dir_Rpol_cat_phage"/>
</dbReference>
<dbReference type="PROSITE" id="PS50522">
    <property type="entry name" value="RDRP_PHAGE"/>
    <property type="match status" value="1"/>
</dbReference>
<keyword evidence="4" id="KW-0548">Nucleotidyltransferase</keyword>
<evidence type="ECO:0000256" key="9">
    <source>
        <dbReference type="PIRSR" id="PIRSR605093-1"/>
    </source>
</evidence>
<dbReference type="EMBL" id="BK014203">
    <property type="protein sequence ID" value="DAD52779.1"/>
    <property type="molecule type" value="Genomic_RNA"/>
</dbReference>
<evidence type="ECO:0000313" key="12">
    <source>
        <dbReference type="Proteomes" id="UP000678248"/>
    </source>
</evidence>
<evidence type="ECO:0000256" key="6">
    <source>
        <dbReference type="ARBA" id="ARBA00022953"/>
    </source>
</evidence>
<evidence type="ECO:0000256" key="3">
    <source>
        <dbReference type="ARBA" id="ARBA00022679"/>
    </source>
</evidence>
<evidence type="ECO:0000256" key="1">
    <source>
        <dbReference type="ARBA" id="ARBA00012494"/>
    </source>
</evidence>
<proteinExistence type="predicted"/>
<dbReference type="Pfam" id="PF03431">
    <property type="entry name" value="RNA_replicase_B"/>
    <property type="match status" value="2"/>
</dbReference>
<keyword evidence="6" id="KW-0693">Viral RNA replication</keyword>
<evidence type="ECO:0000256" key="4">
    <source>
        <dbReference type="ARBA" id="ARBA00022695"/>
    </source>
</evidence>
<keyword evidence="5" id="KW-0547">Nucleotide-binding</keyword>
<sequence length="617" mass="69212">MCNRTVLYDLLVNDLWDHLPPYIRGCLLDNSSDGDRALLATCSTERHVAALQLARSVFKKFQDEIDQDAADKAAYEVFLQLNDRCKNWSFDESGLGPYDEVILGEFRQALWEFFNPEGQPLFSQYGIEQGVDFGPGSAPGVENETFFHKLGHSRLSATSPLIISYFDQWCNSRSSRLDAELARTLLYGSPIIKEAVNITAVPKTAKISRLVKPEPLLNMFFQKGMQKLLESRLLSYFGIDLTHQPALNAELARYGSMTGDFATLDLKSASDCLSMKLLDKFIDPQNSWWIKTMRSSEAIIPVNEANRKIDLHMVATMGNAFCFPLQTAVYASAVQAVYKSLGLRFQKAARKATVLQGSVDGQKLSTEMVPSNWGVFGDDIIVNERAVPSLTRLLSYLGFIVNQDKSFSGVYEPFRESCGADFWEGTNVRGVYCKSLKTPQDRYSLINNLVAWSIRHEIPLKGSIGYLLRHVDRRLQVPPWENPDAGIRTPLASVSSPFVVLLGKRTKGNGPDYAGSLLYRRWAARPVRDAVEPSHVDDDGVDIYGEFGDRPLGYNSAAKLIAAIKGCLRGGYLTYRVFGQVPYGMRTGIAPSWDYIPKWSDLSSIGYRWFTESRVYF</sequence>
<keyword evidence="2 11" id="KW-0696">RNA-directed RNA polymerase</keyword>
<dbReference type="EC" id="2.7.7.48" evidence="1"/>
<dbReference type="GO" id="GO:0000166">
    <property type="term" value="F:nucleotide binding"/>
    <property type="evidence" value="ECO:0007669"/>
    <property type="project" value="UniProtKB-KW"/>
</dbReference>
<dbReference type="InterPro" id="IPR005093">
    <property type="entry name" value="RNArep_beta"/>
</dbReference>
<evidence type="ECO:0000256" key="8">
    <source>
        <dbReference type="ARBA" id="ARBA00048744"/>
    </source>
</evidence>
<feature type="binding site" evidence="9">
    <location>
        <position position="379"/>
    </location>
    <ligand>
        <name>Mg(2+)</name>
        <dbReference type="ChEBI" id="CHEBI:18420"/>
        <label>2</label>
    </ligand>
</feature>
<keyword evidence="9" id="KW-0460">Magnesium</keyword>
<accession>A0A8S5L5B9</accession>
<dbReference type="GeneID" id="80397152"/>
<dbReference type="RefSeq" id="YP_010768924.1">
    <property type="nucleotide sequence ID" value="NC_073828.1"/>
</dbReference>
<comment type="catalytic activity">
    <reaction evidence="8">
        <text>RNA(n) + a ribonucleoside 5'-triphosphate = RNA(n+1) + diphosphate</text>
        <dbReference type="Rhea" id="RHEA:21248"/>
        <dbReference type="Rhea" id="RHEA-COMP:14527"/>
        <dbReference type="Rhea" id="RHEA-COMP:17342"/>
        <dbReference type="ChEBI" id="CHEBI:33019"/>
        <dbReference type="ChEBI" id="CHEBI:61557"/>
        <dbReference type="ChEBI" id="CHEBI:140395"/>
        <dbReference type="EC" id="2.7.7.48"/>
    </reaction>
</comment>